<sequence length="276" mass="30762">LYFRASSAPPGRDFPAAELLAEHAVADPAGLDTTEADNPLDFVLWKPSEPPAPSWASPWGRGMPGWHIECFAMADRYLTLPMDLHGGGLDLVFPHHYAETLLCRALTGRAFSRRFLHGAFVTRGERKMSKSLGNLVLLSDALTELTPWGLRWYLWGTGYRDRLEYDPRKAHRADLTWKETQRTFARLFQGEGDWPAQALTDGRREIQARMAQDLDFGGALQRLAALSQEIRAGGRPGLRRGERGKARKELRALSDLLGLPLLPGPSGPSPAKKSRR</sequence>
<gene>
    <name evidence="6" type="ORF">B1B_09512</name>
</gene>
<evidence type="ECO:0000256" key="4">
    <source>
        <dbReference type="SAM" id="MobiDB-lite"/>
    </source>
</evidence>
<dbReference type="Pfam" id="PF01406">
    <property type="entry name" value="tRNA-synt_1e"/>
    <property type="match status" value="1"/>
</dbReference>
<evidence type="ECO:0000313" key="6">
    <source>
        <dbReference type="EMBL" id="EQD54784.1"/>
    </source>
</evidence>
<dbReference type="InterPro" id="IPR024909">
    <property type="entry name" value="Cys-tRNA/MSH_ligase"/>
</dbReference>
<feature type="non-terminal residue" evidence="6">
    <location>
        <position position="1"/>
    </location>
</feature>
<dbReference type="SUPFAM" id="SSF52374">
    <property type="entry name" value="Nucleotidylyl transferase"/>
    <property type="match status" value="1"/>
</dbReference>
<organism evidence="6">
    <name type="scientific">mine drainage metagenome</name>
    <dbReference type="NCBI Taxonomy" id="410659"/>
    <lineage>
        <taxon>unclassified sequences</taxon>
        <taxon>metagenomes</taxon>
        <taxon>ecological metagenomes</taxon>
    </lineage>
</organism>
<dbReference type="GO" id="GO:0006423">
    <property type="term" value="P:cysteinyl-tRNA aminoacylation"/>
    <property type="evidence" value="ECO:0007669"/>
    <property type="project" value="TreeGrafter"/>
</dbReference>
<keyword evidence="6" id="KW-0030">Aminoacyl-tRNA synthetase</keyword>
<name>T1BNC8_9ZZZZ</name>
<dbReference type="InterPro" id="IPR032678">
    <property type="entry name" value="tRNA-synt_1_cat_dom"/>
</dbReference>
<accession>T1BNC8</accession>
<dbReference type="EMBL" id="AUZY01006307">
    <property type="protein sequence ID" value="EQD54784.1"/>
    <property type="molecule type" value="Genomic_DNA"/>
</dbReference>
<feature type="region of interest" description="Disordered" evidence="4">
    <location>
        <begin position="257"/>
        <end position="276"/>
    </location>
</feature>
<dbReference type="GO" id="GO:0005524">
    <property type="term" value="F:ATP binding"/>
    <property type="evidence" value="ECO:0007669"/>
    <property type="project" value="UniProtKB-KW"/>
</dbReference>
<dbReference type="AlphaFoldDB" id="T1BNC8"/>
<evidence type="ECO:0000256" key="2">
    <source>
        <dbReference type="ARBA" id="ARBA00022741"/>
    </source>
</evidence>
<reference evidence="6" key="1">
    <citation type="submission" date="2013-08" db="EMBL/GenBank/DDBJ databases">
        <authorList>
            <person name="Mendez C."/>
            <person name="Richter M."/>
            <person name="Ferrer M."/>
            <person name="Sanchez J."/>
        </authorList>
    </citation>
    <scope>NUCLEOTIDE SEQUENCE</scope>
</reference>
<comment type="caution">
    <text evidence="6">The sequence shown here is derived from an EMBL/GenBank/DDBJ whole genome shotgun (WGS) entry which is preliminary data.</text>
</comment>
<evidence type="ECO:0000259" key="5">
    <source>
        <dbReference type="Pfam" id="PF01406"/>
    </source>
</evidence>
<keyword evidence="3" id="KW-0067">ATP-binding</keyword>
<keyword evidence="2" id="KW-0547">Nucleotide-binding</keyword>
<protein>
    <submittedName>
        <fullName evidence="6">Cysteinyl-tRNA synthetase</fullName>
        <ecNumber evidence="6">6.1.1.16</ecNumber>
    </submittedName>
</protein>
<evidence type="ECO:0000256" key="3">
    <source>
        <dbReference type="ARBA" id="ARBA00022840"/>
    </source>
</evidence>
<dbReference type="GO" id="GO:0004817">
    <property type="term" value="F:cysteine-tRNA ligase activity"/>
    <property type="evidence" value="ECO:0007669"/>
    <property type="project" value="UniProtKB-EC"/>
</dbReference>
<evidence type="ECO:0000256" key="1">
    <source>
        <dbReference type="ARBA" id="ARBA00022598"/>
    </source>
</evidence>
<dbReference type="PANTHER" id="PTHR10890:SF3">
    <property type="entry name" value="CYSTEINE--TRNA LIGASE, CYTOPLASMIC"/>
    <property type="match status" value="1"/>
</dbReference>
<proteinExistence type="predicted"/>
<feature type="domain" description="tRNA synthetases class I catalytic" evidence="5">
    <location>
        <begin position="33"/>
        <end position="169"/>
    </location>
</feature>
<dbReference type="EC" id="6.1.1.16" evidence="6"/>
<dbReference type="GO" id="GO:0005829">
    <property type="term" value="C:cytosol"/>
    <property type="evidence" value="ECO:0007669"/>
    <property type="project" value="TreeGrafter"/>
</dbReference>
<dbReference type="InterPro" id="IPR014729">
    <property type="entry name" value="Rossmann-like_a/b/a_fold"/>
</dbReference>
<keyword evidence="1 6" id="KW-0436">Ligase</keyword>
<dbReference type="PRINTS" id="PR00983">
    <property type="entry name" value="TRNASYNTHCYS"/>
</dbReference>
<dbReference type="PANTHER" id="PTHR10890">
    <property type="entry name" value="CYSTEINYL-TRNA SYNTHETASE"/>
    <property type="match status" value="1"/>
</dbReference>
<dbReference type="Gene3D" id="3.40.50.620">
    <property type="entry name" value="HUPs"/>
    <property type="match status" value="1"/>
</dbReference>
<reference evidence="6" key="2">
    <citation type="journal article" date="2014" name="ISME J.">
        <title>Microbial stratification in low pH oxic and suboxic macroscopic growths along an acid mine drainage.</title>
        <authorList>
            <person name="Mendez-Garcia C."/>
            <person name="Mesa V."/>
            <person name="Sprenger R.R."/>
            <person name="Richter M."/>
            <person name="Diez M.S."/>
            <person name="Solano J."/>
            <person name="Bargiela R."/>
            <person name="Golyshina O.V."/>
            <person name="Manteca A."/>
            <person name="Ramos J.L."/>
            <person name="Gallego J.R."/>
            <person name="Llorente I."/>
            <person name="Martins Dos Santos V.A."/>
            <person name="Jensen O.N."/>
            <person name="Pelaez A.I."/>
            <person name="Sanchez J."/>
            <person name="Ferrer M."/>
        </authorList>
    </citation>
    <scope>NUCLEOTIDE SEQUENCE</scope>
</reference>